<evidence type="ECO:0000256" key="5">
    <source>
        <dbReference type="ARBA" id="ARBA00022723"/>
    </source>
</evidence>
<dbReference type="VEuPathDB" id="VectorBase:PPAPM1_006629"/>
<dbReference type="InterPro" id="IPR033308">
    <property type="entry name" value="PGAP5/Cdc1/Ted1"/>
</dbReference>
<dbReference type="GO" id="GO:0016787">
    <property type="term" value="F:hydrolase activity"/>
    <property type="evidence" value="ECO:0007669"/>
    <property type="project" value="UniProtKB-KW"/>
</dbReference>
<keyword evidence="6" id="KW-0378">Hydrolase</keyword>
<name>A0A1B0DK66_PHLPP</name>
<dbReference type="GO" id="GO:0016020">
    <property type="term" value="C:membrane"/>
    <property type="evidence" value="ECO:0007669"/>
    <property type="project" value="UniProtKB-SubCell"/>
</dbReference>
<evidence type="ECO:0000313" key="10">
    <source>
        <dbReference type="EnsemblMetazoa" id="PPAI008640-PA"/>
    </source>
</evidence>
<comment type="similarity">
    <text evidence="3">Belongs to the metallophosphoesterase superfamily. MPPE1 family.</text>
</comment>
<dbReference type="SUPFAM" id="SSF56300">
    <property type="entry name" value="Metallo-dependent phosphatases"/>
    <property type="match status" value="1"/>
</dbReference>
<dbReference type="EMBL" id="AJVK01035291">
    <property type="status" value="NOT_ANNOTATED_CDS"/>
    <property type="molecule type" value="Genomic_DNA"/>
</dbReference>
<dbReference type="AlphaFoldDB" id="A0A1B0DK66"/>
<keyword evidence="8" id="KW-0472">Membrane</keyword>
<dbReference type="EnsemblMetazoa" id="PPAI008640-RA">
    <property type="protein sequence ID" value="PPAI008640-PA"/>
    <property type="gene ID" value="PPAI008640"/>
</dbReference>
<dbReference type="Pfam" id="PF00149">
    <property type="entry name" value="Metallophos"/>
    <property type="match status" value="1"/>
</dbReference>
<protein>
    <submittedName>
        <fullName evidence="10">Uncharacterized protein</fullName>
    </submittedName>
</protein>
<organism evidence="10 11">
    <name type="scientific">Phlebotomus papatasi</name>
    <name type="common">Sandfly</name>
    <dbReference type="NCBI Taxonomy" id="29031"/>
    <lineage>
        <taxon>Eukaryota</taxon>
        <taxon>Metazoa</taxon>
        <taxon>Ecdysozoa</taxon>
        <taxon>Arthropoda</taxon>
        <taxon>Hexapoda</taxon>
        <taxon>Insecta</taxon>
        <taxon>Pterygota</taxon>
        <taxon>Neoptera</taxon>
        <taxon>Endopterygota</taxon>
        <taxon>Diptera</taxon>
        <taxon>Nematocera</taxon>
        <taxon>Psychodoidea</taxon>
        <taxon>Psychodidae</taxon>
        <taxon>Phlebotomus</taxon>
        <taxon>Phlebotomus</taxon>
    </lineage>
</organism>
<dbReference type="PROSITE" id="PS50904">
    <property type="entry name" value="PRELI_MSF1"/>
    <property type="match status" value="1"/>
</dbReference>
<reference evidence="10" key="1">
    <citation type="submission" date="2022-08" db="UniProtKB">
        <authorList>
            <consortium name="EnsemblMetazoa"/>
        </authorList>
    </citation>
    <scope>IDENTIFICATION</scope>
    <source>
        <strain evidence="10">Israel</strain>
    </source>
</reference>
<dbReference type="InterPro" id="IPR029052">
    <property type="entry name" value="Metallo-depent_PP-like"/>
</dbReference>
<dbReference type="InterPro" id="IPR006797">
    <property type="entry name" value="PRELI/MSF1_dom"/>
</dbReference>
<dbReference type="InterPro" id="IPR004843">
    <property type="entry name" value="Calcineurin-like_PHP"/>
</dbReference>
<evidence type="ECO:0000256" key="9">
    <source>
        <dbReference type="ARBA" id="ARBA00023211"/>
    </source>
</evidence>
<keyword evidence="7" id="KW-1133">Transmembrane helix</keyword>
<evidence type="ECO:0000256" key="7">
    <source>
        <dbReference type="ARBA" id="ARBA00022989"/>
    </source>
</evidence>
<dbReference type="PANTHER" id="PTHR13315:SF0">
    <property type="entry name" value="METALLOPHOSPHOESTERASE 1"/>
    <property type="match status" value="1"/>
</dbReference>
<dbReference type="Proteomes" id="UP000092462">
    <property type="component" value="Unassembled WGS sequence"/>
</dbReference>
<keyword evidence="11" id="KW-1185">Reference proteome</keyword>
<evidence type="ECO:0000256" key="2">
    <source>
        <dbReference type="ARBA" id="ARBA00004141"/>
    </source>
</evidence>
<dbReference type="Gene3D" id="3.60.21.10">
    <property type="match status" value="1"/>
</dbReference>
<evidence type="ECO:0000256" key="3">
    <source>
        <dbReference type="ARBA" id="ARBA00008895"/>
    </source>
</evidence>
<evidence type="ECO:0000256" key="1">
    <source>
        <dbReference type="ARBA" id="ARBA00001936"/>
    </source>
</evidence>
<keyword evidence="9" id="KW-0464">Manganese</keyword>
<dbReference type="PANTHER" id="PTHR13315">
    <property type="entry name" value="METALLO PHOSPHOESTERASE RELATED"/>
    <property type="match status" value="1"/>
</dbReference>
<proteinExistence type="inferred from homology"/>
<comment type="cofactor">
    <cofactor evidence="1">
        <name>Mn(2+)</name>
        <dbReference type="ChEBI" id="CHEBI:29035"/>
    </cofactor>
</comment>
<evidence type="ECO:0000313" key="11">
    <source>
        <dbReference type="Proteomes" id="UP000092462"/>
    </source>
</evidence>
<evidence type="ECO:0000256" key="4">
    <source>
        <dbReference type="ARBA" id="ARBA00022692"/>
    </source>
</evidence>
<dbReference type="GO" id="GO:0046872">
    <property type="term" value="F:metal ion binding"/>
    <property type="evidence" value="ECO:0007669"/>
    <property type="project" value="UniProtKB-KW"/>
</dbReference>
<keyword evidence="4" id="KW-0812">Transmembrane</keyword>
<accession>A0A1B0DK66</accession>
<dbReference type="VEuPathDB" id="VectorBase:PPAI008640"/>
<evidence type="ECO:0000256" key="6">
    <source>
        <dbReference type="ARBA" id="ARBA00022801"/>
    </source>
</evidence>
<keyword evidence="5" id="KW-0479">Metal-binding</keyword>
<evidence type="ECO:0000256" key="8">
    <source>
        <dbReference type="ARBA" id="ARBA00023136"/>
    </source>
</evidence>
<dbReference type="Pfam" id="PF04707">
    <property type="entry name" value="PRELI"/>
    <property type="match status" value="1"/>
</dbReference>
<sequence length="362" mass="42184">MPRESTVMTMYAVGGLLAIILATIHLFCLVFFCEYVFYYIVISQCSWPDIQKNDQNPPLKVMLLADTHLLGPYRGHWFDKLRREWQMYRSFQTAVELFRPEAVFILGDLFDEGKWVTDPEFSNYVERYQNLFSVPDSTKLFGIVGNHDIGFHYEARQRLTKRFEESFHTTGVSLLTLRDIHFVLVNSIAMEGDGCYLCSEAESQLRNISRIFRCSRNIGNCKDVPTLSSYSKPILLQHYPLYRESDRDCQEHDPIPLELYRERWEVLSQESSDLIGELISPRIAFSGHSHNYCRLTVTQAAWRKYPNPMNQGVIGTDVVDRKVVNGVLHTHRLVSSKWYFPKWAQKASVIASGHPYWLIYKE</sequence>
<dbReference type="GO" id="GO:0006506">
    <property type="term" value="P:GPI anchor biosynthetic process"/>
    <property type="evidence" value="ECO:0007669"/>
    <property type="project" value="InterPro"/>
</dbReference>
<comment type="subcellular location">
    <subcellularLocation>
        <location evidence="2">Membrane</location>
        <topology evidence="2">Multi-pass membrane protein</topology>
    </subcellularLocation>
</comment>